<evidence type="ECO:0000313" key="4">
    <source>
        <dbReference type="EMBL" id="GAL37546.1"/>
    </source>
</evidence>
<name>A0A090TCC9_9VIBR</name>
<feature type="domain" description="Zn-dependent metallo-hydrolase RNA specificity" evidence="2">
    <location>
        <begin position="44"/>
        <end position="96"/>
    </location>
</feature>
<dbReference type="SUPFAM" id="SSF56281">
    <property type="entry name" value="Metallo-hydrolase/oxidoreductase"/>
    <property type="match status" value="1"/>
</dbReference>
<feature type="domain" description="Beta-Casp" evidence="3">
    <location>
        <begin position="2"/>
        <end position="30"/>
    </location>
</feature>
<protein>
    <submittedName>
        <fullName evidence="4">Metallo-beta-lactamase family protein RNA-specific</fullName>
    </submittedName>
</protein>
<dbReference type="EMBL" id="BBMT01000018">
    <property type="protein sequence ID" value="GAL37546.1"/>
    <property type="molecule type" value="Genomic_DNA"/>
</dbReference>
<dbReference type="InterPro" id="IPR022712">
    <property type="entry name" value="Beta_Casp"/>
</dbReference>
<dbReference type="PANTHER" id="PTHR11203:SF37">
    <property type="entry name" value="INTEGRATOR COMPLEX SUBUNIT 11"/>
    <property type="match status" value="1"/>
</dbReference>
<keyword evidence="1" id="KW-0378">Hydrolase</keyword>
<dbReference type="InterPro" id="IPR050698">
    <property type="entry name" value="MBL"/>
</dbReference>
<dbReference type="Pfam" id="PF07521">
    <property type="entry name" value="RMMBL"/>
    <property type="match status" value="1"/>
</dbReference>
<proteinExistence type="predicted"/>
<evidence type="ECO:0000256" key="1">
    <source>
        <dbReference type="ARBA" id="ARBA00022801"/>
    </source>
</evidence>
<dbReference type="Pfam" id="PF10996">
    <property type="entry name" value="Beta-Casp"/>
    <property type="match status" value="1"/>
</dbReference>
<keyword evidence="5" id="KW-1185">Reference proteome</keyword>
<evidence type="ECO:0000259" key="3">
    <source>
        <dbReference type="Pfam" id="PF10996"/>
    </source>
</evidence>
<reference evidence="4 5" key="1">
    <citation type="submission" date="2014-09" db="EMBL/GenBank/DDBJ databases">
        <title>Vibrio maritimus JCM 19240. (C210) whole genome shotgun sequence.</title>
        <authorList>
            <person name="Sawabe T."/>
            <person name="Meirelles P."/>
            <person name="Nakanishi M."/>
            <person name="Sayaka M."/>
            <person name="Hattori M."/>
            <person name="Ohkuma M."/>
        </authorList>
    </citation>
    <scope>NUCLEOTIDE SEQUENCE [LARGE SCALE GENOMIC DNA]</scope>
    <source>
        <strain evidence="4 5">JCM 19240</strain>
    </source>
</reference>
<dbReference type="Proteomes" id="UP000029224">
    <property type="component" value="Unassembled WGS sequence"/>
</dbReference>
<comment type="caution">
    <text evidence="4">The sequence shown here is derived from an EMBL/GenBank/DDBJ whole genome shotgun (WGS) entry which is preliminary data.</text>
</comment>
<reference evidence="4 5" key="2">
    <citation type="submission" date="2014-09" db="EMBL/GenBank/DDBJ databases">
        <authorList>
            <consortium name="NBRP consortium"/>
            <person name="Sawabe T."/>
            <person name="Meirelles P."/>
            <person name="Nakanishi M."/>
            <person name="Sayaka M."/>
            <person name="Hattori M."/>
            <person name="Ohkuma M."/>
        </authorList>
    </citation>
    <scope>NUCLEOTIDE SEQUENCE [LARGE SCALE GENOMIC DNA]</scope>
    <source>
        <strain evidence="4 5">JCM 19240</strain>
    </source>
</reference>
<organism evidence="4 5">
    <name type="scientific">Vibrio maritimus</name>
    <dbReference type="NCBI Taxonomy" id="990268"/>
    <lineage>
        <taxon>Bacteria</taxon>
        <taxon>Pseudomonadati</taxon>
        <taxon>Pseudomonadota</taxon>
        <taxon>Gammaproteobacteria</taxon>
        <taxon>Vibrionales</taxon>
        <taxon>Vibrionaceae</taxon>
        <taxon>Vibrio</taxon>
    </lineage>
</organism>
<dbReference type="Gene3D" id="3.40.50.10890">
    <property type="match status" value="1"/>
</dbReference>
<dbReference type="AlphaFoldDB" id="A0A090TCC9"/>
<accession>A0A090TCC9</accession>
<dbReference type="PANTHER" id="PTHR11203">
    <property type="entry name" value="CLEAVAGE AND POLYADENYLATION SPECIFICITY FACTOR FAMILY MEMBER"/>
    <property type="match status" value="1"/>
</dbReference>
<dbReference type="InterPro" id="IPR011108">
    <property type="entry name" value="RMMBL"/>
</dbReference>
<sequence>MDYLHALLPDARTDVVFTGYQASGTLGRSLQKKASHVLIEHSKVAVRASVYSMSGYSAHADQTDLTNYIVGCKSQLKQLHLIHGDSKAKQALAECVAPHLAPGTCIVE</sequence>
<evidence type="ECO:0000259" key="2">
    <source>
        <dbReference type="Pfam" id="PF07521"/>
    </source>
</evidence>
<dbReference type="InterPro" id="IPR036866">
    <property type="entry name" value="RibonucZ/Hydroxyglut_hydro"/>
</dbReference>
<gene>
    <name evidence="4" type="ORF">JCM19240_693</name>
</gene>
<dbReference type="GO" id="GO:0004521">
    <property type="term" value="F:RNA endonuclease activity"/>
    <property type="evidence" value="ECO:0007669"/>
    <property type="project" value="TreeGrafter"/>
</dbReference>
<evidence type="ECO:0000313" key="5">
    <source>
        <dbReference type="Proteomes" id="UP000029224"/>
    </source>
</evidence>
<dbReference type="GO" id="GO:0016787">
    <property type="term" value="F:hydrolase activity"/>
    <property type="evidence" value="ECO:0007669"/>
    <property type="project" value="UniProtKB-KW"/>
</dbReference>